<dbReference type="InterPro" id="IPR020422">
    <property type="entry name" value="TYR_PHOSPHATASE_DUAL_dom"/>
</dbReference>
<dbReference type="AlphaFoldDB" id="A0A7S3PTZ6"/>
<accession>A0A7S3PTZ6</accession>
<dbReference type="InterPro" id="IPR029021">
    <property type="entry name" value="Prot-tyrosine_phosphatase-like"/>
</dbReference>
<keyword evidence="1" id="KW-0378">Hydrolase</keyword>
<dbReference type="Gene3D" id="3.90.190.10">
    <property type="entry name" value="Protein tyrosine phosphatase superfamily"/>
    <property type="match status" value="1"/>
</dbReference>
<dbReference type="SMART" id="SM00195">
    <property type="entry name" value="DSPc"/>
    <property type="match status" value="1"/>
</dbReference>
<dbReference type="SUPFAM" id="SSF52799">
    <property type="entry name" value="(Phosphotyrosine protein) phosphatases II"/>
    <property type="match status" value="1"/>
</dbReference>
<feature type="domain" description="Tyrosine specific protein phosphatases" evidence="2">
    <location>
        <begin position="195"/>
        <end position="274"/>
    </location>
</feature>
<gene>
    <name evidence="3" type="ORF">CDEB00056_LOCUS478</name>
</gene>
<dbReference type="EMBL" id="HBIO01000650">
    <property type="protein sequence ID" value="CAE0455637.1"/>
    <property type="molecule type" value="Transcribed_RNA"/>
</dbReference>
<evidence type="ECO:0000313" key="3">
    <source>
        <dbReference type="EMBL" id="CAE0455637.1"/>
    </source>
</evidence>
<proteinExistence type="predicted"/>
<dbReference type="PANTHER" id="PTHR47216">
    <property type="match status" value="1"/>
</dbReference>
<dbReference type="GO" id="GO:0016787">
    <property type="term" value="F:hydrolase activity"/>
    <property type="evidence" value="ECO:0007669"/>
    <property type="project" value="UniProtKB-KW"/>
</dbReference>
<sequence length="280" mass="30361">MGAVHGVYLKYVGLSAVSYAGFTMLLANDPESAELLTLSGGFRNIVAGAGAFSASSLFRTSALRLGAAAILKYSTILNGTIACLFKAEVGMGLIGKSSETGQIPLWSYILYFPFHLPSTLYTRIHANNDAKKKPPVPPASEVQPGWYVGGCYSDKLGKEWGGVVDLTVEFPEKCINSTKHYHHVAVWDGVPPSPAKIEEAANFAVEARKSGDVLVHCAHGRGRSTTLMCAALVRAGLFGTWQEAFEKGIKPGRSVCKLNRRMRDALTEWQKKYVDTKKMT</sequence>
<dbReference type="PROSITE" id="PS00383">
    <property type="entry name" value="TYR_PHOSPHATASE_1"/>
    <property type="match status" value="1"/>
</dbReference>
<dbReference type="Pfam" id="PF22785">
    <property type="entry name" value="Tc-R-P"/>
    <property type="match status" value="1"/>
</dbReference>
<dbReference type="InterPro" id="IPR016130">
    <property type="entry name" value="Tyr_Pase_AS"/>
</dbReference>
<reference evidence="3" key="1">
    <citation type="submission" date="2021-01" db="EMBL/GenBank/DDBJ databases">
        <authorList>
            <person name="Corre E."/>
            <person name="Pelletier E."/>
            <person name="Niang G."/>
            <person name="Scheremetjew M."/>
            <person name="Finn R."/>
            <person name="Kale V."/>
            <person name="Holt S."/>
            <person name="Cochrane G."/>
            <person name="Meng A."/>
            <person name="Brown T."/>
            <person name="Cohen L."/>
        </authorList>
    </citation>
    <scope>NUCLEOTIDE SEQUENCE</scope>
    <source>
        <strain evidence="3">MM31A-1</strain>
    </source>
</reference>
<dbReference type="PROSITE" id="PS50056">
    <property type="entry name" value="TYR_PHOSPHATASE_2"/>
    <property type="match status" value="1"/>
</dbReference>
<dbReference type="InterPro" id="IPR000387">
    <property type="entry name" value="Tyr_Pase_dom"/>
</dbReference>
<name>A0A7S3PTZ6_9STRA</name>
<evidence type="ECO:0000256" key="1">
    <source>
        <dbReference type="ARBA" id="ARBA00022801"/>
    </source>
</evidence>
<organism evidence="3">
    <name type="scientific">Chaetoceros debilis</name>
    <dbReference type="NCBI Taxonomy" id="122233"/>
    <lineage>
        <taxon>Eukaryota</taxon>
        <taxon>Sar</taxon>
        <taxon>Stramenopiles</taxon>
        <taxon>Ochrophyta</taxon>
        <taxon>Bacillariophyta</taxon>
        <taxon>Coscinodiscophyceae</taxon>
        <taxon>Chaetocerotophycidae</taxon>
        <taxon>Chaetocerotales</taxon>
        <taxon>Chaetocerotaceae</taxon>
        <taxon>Chaetoceros</taxon>
    </lineage>
</organism>
<dbReference type="PANTHER" id="PTHR47216:SF4">
    <property type="entry name" value="OS01G0859400 PROTEIN"/>
    <property type="match status" value="1"/>
</dbReference>
<evidence type="ECO:0000259" key="2">
    <source>
        <dbReference type="PROSITE" id="PS50056"/>
    </source>
</evidence>
<protein>
    <recommendedName>
        <fullName evidence="2">Tyrosine specific protein phosphatases domain-containing protein</fullName>
    </recommendedName>
</protein>